<gene>
    <name evidence="9" type="ORF">SMD31_08230</name>
</gene>
<evidence type="ECO:0000313" key="9">
    <source>
        <dbReference type="EMBL" id="MDY0871907.1"/>
    </source>
</evidence>
<dbReference type="GO" id="GO:0016301">
    <property type="term" value="F:kinase activity"/>
    <property type="evidence" value="ECO:0007669"/>
    <property type="project" value="UniProtKB-KW"/>
</dbReference>
<dbReference type="InterPro" id="IPR004358">
    <property type="entry name" value="Sig_transdc_His_kin-like_C"/>
</dbReference>
<dbReference type="PANTHER" id="PTHR43711:SF26">
    <property type="entry name" value="SENSOR HISTIDINE KINASE RCSC"/>
    <property type="match status" value="1"/>
</dbReference>
<evidence type="ECO:0000256" key="1">
    <source>
        <dbReference type="ARBA" id="ARBA00000085"/>
    </source>
</evidence>
<dbReference type="InterPro" id="IPR036890">
    <property type="entry name" value="HATPase_C_sf"/>
</dbReference>
<dbReference type="Gene3D" id="1.10.287.130">
    <property type="match status" value="1"/>
</dbReference>
<dbReference type="SUPFAM" id="SSF47384">
    <property type="entry name" value="Homodimeric domain of signal transducing histidine kinase"/>
    <property type="match status" value="1"/>
</dbReference>
<keyword evidence="5 9" id="KW-0418">Kinase</keyword>
<dbReference type="Gene3D" id="1.25.40.10">
    <property type="entry name" value="Tetratricopeptide repeat domain"/>
    <property type="match status" value="1"/>
</dbReference>
<dbReference type="EMBL" id="JAXCLX010000001">
    <property type="protein sequence ID" value="MDY0871907.1"/>
    <property type="molecule type" value="Genomic_DNA"/>
</dbReference>
<dbReference type="InterPro" id="IPR003661">
    <property type="entry name" value="HisK_dim/P_dom"/>
</dbReference>
<evidence type="ECO:0000256" key="4">
    <source>
        <dbReference type="ARBA" id="ARBA00022679"/>
    </source>
</evidence>
<dbReference type="SMART" id="SM00388">
    <property type="entry name" value="HisKA"/>
    <property type="match status" value="1"/>
</dbReference>
<protein>
    <recommendedName>
        <fullName evidence="2">histidine kinase</fullName>
        <ecNumber evidence="2">2.7.13.3</ecNumber>
    </recommendedName>
</protein>
<reference evidence="9 10" key="1">
    <citation type="journal article" date="2013" name="Antonie Van Leeuwenhoek">
        <title>Dongia rigui sp. nov., isolated from freshwater of a large wetland in Korea.</title>
        <authorList>
            <person name="Baik K.S."/>
            <person name="Hwang Y.M."/>
            <person name="Choi J.S."/>
            <person name="Kwon J."/>
            <person name="Seong C.N."/>
        </authorList>
    </citation>
    <scope>NUCLEOTIDE SEQUENCE [LARGE SCALE GENOMIC DNA]</scope>
    <source>
        <strain evidence="9 10">04SU4-P</strain>
    </source>
</reference>
<feature type="domain" description="Histidine kinase" evidence="8">
    <location>
        <begin position="389"/>
        <end position="608"/>
    </location>
</feature>
<evidence type="ECO:0000256" key="3">
    <source>
        <dbReference type="ARBA" id="ARBA00022553"/>
    </source>
</evidence>
<dbReference type="InterPro" id="IPR003594">
    <property type="entry name" value="HATPase_dom"/>
</dbReference>
<proteinExistence type="predicted"/>
<dbReference type="Pfam" id="PF02518">
    <property type="entry name" value="HATPase_c"/>
    <property type="match status" value="1"/>
</dbReference>
<evidence type="ECO:0000313" key="10">
    <source>
        <dbReference type="Proteomes" id="UP001271769"/>
    </source>
</evidence>
<dbReference type="InterPro" id="IPR036097">
    <property type="entry name" value="HisK_dim/P_sf"/>
</dbReference>
<dbReference type="RefSeq" id="WP_320500330.1">
    <property type="nucleotide sequence ID" value="NZ_JAXCLX010000001.1"/>
</dbReference>
<comment type="catalytic activity">
    <reaction evidence="1">
        <text>ATP + protein L-histidine = ADP + protein N-phospho-L-histidine.</text>
        <dbReference type="EC" id="2.7.13.3"/>
    </reaction>
</comment>
<keyword evidence="7" id="KW-0175">Coiled coil</keyword>
<dbReference type="InterPro" id="IPR005467">
    <property type="entry name" value="His_kinase_dom"/>
</dbReference>
<evidence type="ECO:0000256" key="2">
    <source>
        <dbReference type="ARBA" id="ARBA00012438"/>
    </source>
</evidence>
<dbReference type="InterPro" id="IPR011990">
    <property type="entry name" value="TPR-like_helical_dom_sf"/>
</dbReference>
<name>A0ABU5DX66_9PROT</name>
<dbReference type="SUPFAM" id="SSF55874">
    <property type="entry name" value="ATPase domain of HSP90 chaperone/DNA topoisomerase II/histidine kinase"/>
    <property type="match status" value="1"/>
</dbReference>
<keyword evidence="10" id="KW-1185">Reference proteome</keyword>
<accession>A0ABU5DX66</accession>
<sequence length="622" mass="67087">MSEDVKARIDALLEEADAAFESGHARTLSLTQKALALAVEADDEGLIAACRLECARQQRVMCQYADALDNLEACHGFFVRCGDRQREGIVLRTYAAIYDEVGLFDEALESNQQAHALFEETGDIFFRAICFEDTGNIMRRRGYHDEAIAAFENGLALLDELPPGPAVTRSRAHLGCGLLDACIEAGEDARVLSTVGSVLELVCAIGNGNLEAFCHSMAALAQARNGDGAASLATAAVARHALARAESPYERVSCLMHLGRARDALGDFAQAQALVTEALETAIAAGIQDLTLKCHTELARICERAGAIATALAHLKALRQLESSLVASQTDIRLDRLRLEVDRERIRHSEAERVRQELERQVAARTLELRIAKETAERANRTKSMFLANMSHELRTPLNAINGYSEAMAMELFGKIGEQRYVEYANNIWRSGQHLLSLINSVLDLSKVEAGRMELQLEHFSLRGLINDTLALVQVQADQSGLALIADDVADADLWADPRALKQVLVNLIGNALKFTPAGGEIRVSASAFRDGAEISVADTGIGIAEADIPRALTVFGQLDNAYARRHDGSGLGLPLAKSLIDLHGGTLDITSKPGQGTKVTIRLPQGGNLPDGGLSSRAGNV</sequence>
<dbReference type="Gene3D" id="3.30.565.10">
    <property type="entry name" value="Histidine kinase-like ATPase, C-terminal domain"/>
    <property type="match status" value="1"/>
</dbReference>
<comment type="caution">
    <text evidence="9">The sequence shown here is derived from an EMBL/GenBank/DDBJ whole genome shotgun (WGS) entry which is preliminary data.</text>
</comment>
<dbReference type="PROSITE" id="PS50109">
    <property type="entry name" value="HIS_KIN"/>
    <property type="match status" value="1"/>
</dbReference>
<dbReference type="CDD" id="cd16922">
    <property type="entry name" value="HATPase_EvgS-ArcB-TorS-like"/>
    <property type="match status" value="1"/>
</dbReference>
<evidence type="ECO:0000259" key="8">
    <source>
        <dbReference type="PROSITE" id="PS50109"/>
    </source>
</evidence>
<dbReference type="EC" id="2.7.13.3" evidence="2"/>
<dbReference type="InterPro" id="IPR050736">
    <property type="entry name" value="Sensor_HK_Regulatory"/>
</dbReference>
<dbReference type="Proteomes" id="UP001271769">
    <property type="component" value="Unassembled WGS sequence"/>
</dbReference>
<keyword evidence="6" id="KW-0902">Two-component regulatory system</keyword>
<dbReference type="PANTHER" id="PTHR43711">
    <property type="entry name" value="TWO-COMPONENT HISTIDINE KINASE"/>
    <property type="match status" value="1"/>
</dbReference>
<keyword evidence="3" id="KW-0597">Phosphoprotein</keyword>
<dbReference type="CDD" id="cd00082">
    <property type="entry name" value="HisKA"/>
    <property type="match status" value="1"/>
</dbReference>
<evidence type="ECO:0000256" key="7">
    <source>
        <dbReference type="SAM" id="Coils"/>
    </source>
</evidence>
<feature type="coiled-coil region" evidence="7">
    <location>
        <begin position="334"/>
        <end position="375"/>
    </location>
</feature>
<dbReference type="Pfam" id="PF00512">
    <property type="entry name" value="HisKA"/>
    <property type="match status" value="1"/>
</dbReference>
<dbReference type="SUPFAM" id="SSF48452">
    <property type="entry name" value="TPR-like"/>
    <property type="match status" value="2"/>
</dbReference>
<keyword evidence="4" id="KW-0808">Transferase</keyword>
<dbReference type="PRINTS" id="PR00344">
    <property type="entry name" value="BCTRLSENSOR"/>
</dbReference>
<evidence type="ECO:0000256" key="6">
    <source>
        <dbReference type="ARBA" id="ARBA00023012"/>
    </source>
</evidence>
<evidence type="ECO:0000256" key="5">
    <source>
        <dbReference type="ARBA" id="ARBA00022777"/>
    </source>
</evidence>
<dbReference type="SMART" id="SM00387">
    <property type="entry name" value="HATPase_c"/>
    <property type="match status" value="1"/>
</dbReference>
<organism evidence="9 10">
    <name type="scientific">Dongia rigui</name>
    <dbReference type="NCBI Taxonomy" id="940149"/>
    <lineage>
        <taxon>Bacteria</taxon>
        <taxon>Pseudomonadati</taxon>
        <taxon>Pseudomonadota</taxon>
        <taxon>Alphaproteobacteria</taxon>
        <taxon>Rhodospirillales</taxon>
        <taxon>Dongiaceae</taxon>
        <taxon>Dongia</taxon>
    </lineage>
</organism>